<evidence type="ECO:0000256" key="3">
    <source>
        <dbReference type="SAM" id="Coils"/>
    </source>
</evidence>
<dbReference type="InterPro" id="IPR009053">
    <property type="entry name" value="Prefoldin"/>
</dbReference>
<comment type="similarity">
    <text evidence="1">Belongs to the prefoldin subunit beta family.</text>
</comment>
<dbReference type="OrthoDB" id="2015447at2759"/>
<evidence type="ECO:0000256" key="2">
    <source>
        <dbReference type="ARBA" id="ARBA00023186"/>
    </source>
</evidence>
<protein>
    <recommendedName>
        <fullName evidence="6">Prefoldin subunit 1</fullName>
    </recommendedName>
</protein>
<sequence length="124" mass="13886">MSISNDALRKVLLEIEQKSQFSTQQMAIVKSQLAANARETRKLELTADELGALPRETPMYEGVGKMFVQASSQEVMDRLAAETQAHVKEKENLDKKLHYLETTYKNSRENFEQILKNAGGGVAA</sequence>
<accession>A0A0D1XUX5</accession>
<dbReference type="FunCoup" id="A0A0D1XUX5">
    <property type="interactions" value="96"/>
</dbReference>
<dbReference type="HOGENOM" id="CLU_122140_0_1_1"/>
<dbReference type="RefSeq" id="XP_016216430.1">
    <property type="nucleotide sequence ID" value="XM_016356124.1"/>
</dbReference>
<keyword evidence="2" id="KW-0143">Chaperone</keyword>
<dbReference type="STRING" id="253628.A0A0D1XUX5"/>
<dbReference type="SUPFAM" id="SSF46579">
    <property type="entry name" value="Prefoldin"/>
    <property type="match status" value="1"/>
</dbReference>
<dbReference type="Pfam" id="PF01920">
    <property type="entry name" value="Prefoldin_2"/>
    <property type="match status" value="1"/>
</dbReference>
<dbReference type="RefSeq" id="XP_016216431.1">
    <property type="nucleotide sequence ID" value="XM_016356125.1"/>
</dbReference>
<dbReference type="AlphaFoldDB" id="A0A0D1XUX5"/>
<keyword evidence="5" id="KW-1185">Reference proteome</keyword>
<organism evidence="4 5">
    <name type="scientific">Verruconis gallopava</name>
    <dbReference type="NCBI Taxonomy" id="253628"/>
    <lineage>
        <taxon>Eukaryota</taxon>
        <taxon>Fungi</taxon>
        <taxon>Dikarya</taxon>
        <taxon>Ascomycota</taxon>
        <taxon>Pezizomycotina</taxon>
        <taxon>Dothideomycetes</taxon>
        <taxon>Pleosporomycetidae</taxon>
        <taxon>Venturiales</taxon>
        <taxon>Sympoventuriaceae</taxon>
        <taxon>Verruconis</taxon>
    </lineage>
</organism>
<dbReference type="GeneID" id="27310964"/>
<dbReference type="GO" id="GO:0051082">
    <property type="term" value="F:unfolded protein binding"/>
    <property type="evidence" value="ECO:0007669"/>
    <property type="project" value="InterPro"/>
</dbReference>
<dbReference type="VEuPathDB" id="FungiDB:PV09_02991"/>
<name>A0A0D1XUX5_9PEZI</name>
<dbReference type="Gene3D" id="1.10.287.370">
    <property type="match status" value="1"/>
</dbReference>
<evidence type="ECO:0000256" key="1">
    <source>
        <dbReference type="ARBA" id="ARBA00008045"/>
    </source>
</evidence>
<evidence type="ECO:0008006" key="6">
    <source>
        <dbReference type="Google" id="ProtNLM"/>
    </source>
</evidence>
<dbReference type="GO" id="GO:0016272">
    <property type="term" value="C:prefoldin complex"/>
    <property type="evidence" value="ECO:0007669"/>
    <property type="project" value="InterPro"/>
</dbReference>
<dbReference type="Proteomes" id="UP000053259">
    <property type="component" value="Unassembled WGS sequence"/>
</dbReference>
<dbReference type="EMBL" id="KN847535">
    <property type="protein sequence ID" value="KIW06562.1"/>
    <property type="molecule type" value="Genomic_DNA"/>
</dbReference>
<dbReference type="InterPro" id="IPR002777">
    <property type="entry name" value="PFD_beta-like"/>
</dbReference>
<evidence type="ECO:0000313" key="4">
    <source>
        <dbReference type="EMBL" id="KIW06561.1"/>
    </source>
</evidence>
<feature type="coiled-coil region" evidence="3">
    <location>
        <begin position="76"/>
        <end position="110"/>
    </location>
</feature>
<dbReference type="EMBL" id="KN847535">
    <property type="protein sequence ID" value="KIW06561.1"/>
    <property type="molecule type" value="Genomic_DNA"/>
</dbReference>
<keyword evidence="3" id="KW-0175">Coiled coil</keyword>
<dbReference type="GO" id="GO:0005737">
    <property type="term" value="C:cytoplasm"/>
    <property type="evidence" value="ECO:0007669"/>
    <property type="project" value="TreeGrafter"/>
</dbReference>
<reference evidence="4 5" key="1">
    <citation type="submission" date="2015-01" db="EMBL/GenBank/DDBJ databases">
        <title>The Genome Sequence of Ochroconis gallopava CBS43764.</title>
        <authorList>
            <consortium name="The Broad Institute Genomics Platform"/>
            <person name="Cuomo C."/>
            <person name="de Hoog S."/>
            <person name="Gorbushina A."/>
            <person name="Stielow B."/>
            <person name="Teixiera M."/>
            <person name="Abouelleil A."/>
            <person name="Chapman S.B."/>
            <person name="Priest M."/>
            <person name="Young S.K."/>
            <person name="Wortman J."/>
            <person name="Nusbaum C."/>
            <person name="Birren B."/>
        </authorList>
    </citation>
    <scope>NUCLEOTIDE SEQUENCE [LARGE SCALE GENOMIC DNA]</scope>
    <source>
        <strain evidence="4 5">CBS 43764</strain>
    </source>
</reference>
<dbReference type="PANTHER" id="PTHR20903">
    <property type="entry name" value="PREFOLDIN SUBUNIT 1-RELATED"/>
    <property type="match status" value="1"/>
</dbReference>
<gene>
    <name evidence="4" type="ORF">PV09_02991</name>
</gene>
<proteinExistence type="inferred from homology"/>
<dbReference type="GO" id="GO:0044183">
    <property type="term" value="F:protein folding chaperone"/>
    <property type="evidence" value="ECO:0007669"/>
    <property type="project" value="TreeGrafter"/>
</dbReference>
<evidence type="ECO:0000313" key="5">
    <source>
        <dbReference type="Proteomes" id="UP000053259"/>
    </source>
</evidence>
<dbReference type="PANTHER" id="PTHR20903:SF0">
    <property type="entry name" value="PREFOLDIN SUBUNIT 1"/>
    <property type="match status" value="1"/>
</dbReference>